<evidence type="ECO:0000313" key="1">
    <source>
        <dbReference type="EMBL" id="CAH0112382.1"/>
    </source>
</evidence>
<sequence length="524" mass="59813">MYLIPLDDIVSLLEVLRHYFADCTQLYKGFHILADEINSCSRKFKPVPLPLDICDDTITPSPFVKNLGAKVDSHFNMERQVNTISRNAYYHLRSISRIQKFLDAAACNQLVCVLVIPHLDCGNSLLYGLPDYLDDKLKLVQNAVVRLVTQTSKRKHITSKRKSLHWLPICQRVMYKIAVLVYQCAILGMAEVDDSLDQVPFKFSAYSLDQTADQKKSYASKLQRNGRSLLNIAKYDLIDYLYVTKSRHDGNRTENLKSMLSYKKFQDGYVLYKALHKLKDGKGIVLSKVMRSMSISQAPRQLWVLLDKEGGVKTAHYNCPAGLNETCSHIGCLLFCLNLADKISYLAVCKQAKSSTPRKARGIQPASEEKVQQMFDQLALEKKPCVQLQVEESTYANFIPLQMKTLLPKPMSSIFDSANESHNIEELISMAEDFLSNFHFTEDQRILLELLTRNQFKSILWGKHREGRITANNAHAVLHTDWKNPSKTIVQKICYPDRAAFDSTQNKWGQVNEKKALKSVTEYI</sequence>
<keyword evidence="2" id="KW-1185">Reference proteome</keyword>
<dbReference type="Gene3D" id="3.90.320.10">
    <property type="match status" value="1"/>
</dbReference>
<dbReference type="InterPro" id="IPR011335">
    <property type="entry name" value="Restrct_endonuc-II-like"/>
</dbReference>
<dbReference type="GO" id="GO:0006281">
    <property type="term" value="P:DNA repair"/>
    <property type="evidence" value="ECO:0007669"/>
    <property type="project" value="UniProtKB-ARBA"/>
</dbReference>
<dbReference type="SUPFAM" id="SSF52980">
    <property type="entry name" value="Restriction endonuclease-like"/>
    <property type="match status" value="1"/>
</dbReference>
<evidence type="ECO:0008006" key="3">
    <source>
        <dbReference type="Google" id="ProtNLM"/>
    </source>
</evidence>
<comment type="caution">
    <text evidence="1">The sequence shown here is derived from an EMBL/GenBank/DDBJ whole genome shotgun (WGS) entry which is preliminary data.</text>
</comment>
<reference evidence="1" key="1">
    <citation type="submission" date="2021-11" db="EMBL/GenBank/DDBJ databases">
        <authorList>
            <person name="Schell T."/>
        </authorList>
    </citation>
    <scope>NUCLEOTIDE SEQUENCE</scope>
    <source>
        <strain evidence="1">M5</strain>
    </source>
</reference>
<dbReference type="OrthoDB" id="6346984at2759"/>
<dbReference type="InterPro" id="IPR011604">
    <property type="entry name" value="PDDEXK-like_dom_sf"/>
</dbReference>
<dbReference type="Proteomes" id="UP000789390">
    <property type="component" value="Unassembled WGS sequence"/>
</dbReference>
<gene>
    <name evidence="1" type="ORF">DGAL_LOCUS16097</name>
</gene>
<dbReference type="PANTHER" id="PTHR47526">
    <property type="entry name" value="ATP-DEPENDENT DNA HELICASE"/>
    <property type="match status" value="1"/>
</dbReference>
<dbReference type="AlphaFoldDB" id="A0A8J2S7X8"/>
<proteinExistence type="predicted"/>
<accession>A0A8J2S7X8</accession>
<dbReference type="EMBL" id="CAKKLH010000325">
    <property type="protein sequence ID" value="CAH0112382.1"/>
    <property type="molecule type" value="Genomic_DNA"/>
</dbReference>
<evidence type="ECO:0000313" key="2">
    <source>
        <dbReference type="Proteomes" id="UP000789390"/>
    </source>
</evidence>
<name>A0A8J2S7X8_9CRUS</name>
<protein>
    <recommendedName>
        <fullName evidence="3">SWIM-type domain-containing protein</fullName>
    </recommendedName>
</protein>
<organism evidence="1 2">
    <name type="scientific">Daphnia galeata</name>
    <dbReference type="NCBI Taxonomy" id="27404"/>
    <lineage>
        <taxon>Eukaryota</taxon>
        <taxon>Metazoa</taxon>
        <taxon>Ecdysozoa</taxon>
        <taxon>Arthropoda</taxon>
        <taxon>Crustacea</taxon>
        <taxon>Branchiopoda</taxon>
        <taxon>Diplostraca</taxon>
        <taxon>Cladocera</taxon>
        <taxon>Anomopoda</taxon>
        <taxon>Daphniidae</taxon>
        <taxon>Daphnia</taxon>
    </lineage>
</organism>